<dbReference type="GO" id="GO:0019867">
    <property type="term" value="C:outer membrane"/>
    <property type="evidence" value="ECO:0007669"/>
    <property type="project" value="InterPro"/>
</dbReference>
<evidence type="ECO:0000256" key="2">
    <source>
        <dbReference type="SAM" id="MobiDB-lite"/>
    </source>
</evidence>
<feature type="domain" description="Autotransporter" evidence="4">
    <location>
        <begin position="468"/>
        <end position="736"/>
    </location>
</feature>
<proteinExistence type="predicted"/>
<dbReference type="Pfam" id="PF03212">
    <property type="entry name" value="Pertactin"/>
    <property type="match status" value="1"/>
</dbReference>
<dbReference type="PROSITE" id="PS51208">
    <property type="entry name" value="AUTOTRANSPORTER"/>
    <property type="match status" value="1"/>
</dbReference>
<evidence type="ECO:0000313" key="5">
    <source>
        <dbReference type="EMBL" id="ANH97589.1"/>
    </source>
</evidence>
<sequence length="736" mass="76203">MKAFAPSFQRTPIAVAMAFLLPLHASAYTAAVNSGAVVYDESVGTGLQSIGANGTAYRTTVSGSGQQSVFLNGVSYDTLVEGATQNIASGVSHGTVVNNGGTQLVGTNGIANDTVLNASQQTVTRSTANRTVINAGSVQTLDVMAIANDTQVGNNGVQNLINLAVANGSVIEAGGEQTLRQGLLGGAVANDTQVQGGTQSVYDTGTANRSTVSNGGQINLYRGAQANSVVAEAGGTVNVMDNGVKTVDSLTLNGGRLAFVPSTDGSFKTFTVNALSGSGSIVMNTDIASQHDDLLVVQGAGLASGDHTLIVGDSGREPTSADGRLLLVDTNGGSAKFGLYGGHVDAGAFRYTLQQQGNDWVLASAGSIPVDPVTPVDPGKPVDPVTPVDPGKPVDPVTPVDPGKPVDPVTPVDPVKPVDPVTPPRPVDPGPEHLSKGSNAAIAAHTAGAGLWSAQMNALVKRLGELRMGQDDGGIWTRAIGKRLDVSEHSSRAYRQDISGLELGADKAFALDSGKVYVGGMLGTARSDMDFGEGASGAIDSRMFGIYATYLNDNGIYVDSVLKYSRFDNDIKTPSNLGESVKASYNTNGIGADIEVGKRIALKDGWFVEPQVEITATRVQGASYTASNGLRVKSDDLDSLQSRVGSLFGRSLELSNGMKAQPYVKASYVTEHAGGSKVRVNGNAFDAELPGNRIELGFGGVLQVSEKSKISLDAEYAKGNDIEQPFGVTLGYRYLW</sequence>
<dbReference type="EMBL" id="CP015852">
    <property type="protein sequence ID" value="ANH97589.1"/>
    <property type="molecule type" value="Genomic_DNA"/>
</dbReference>
<dbReference type="SUPFAM" id="SSF51126">
    <property type="entry name" value="Pectin lyase-like"/>
    <property type="match status" value="1"/>
</dbReference>
<dbReference type="InterPro" id="IPR003991">
    <property type="entry name" value="Pertactin_virulence_factor"/>
</dbReference>
<dbReference type="InterPro" id="IPR005546">
    <property type="entry name" value="Autotransporte_beta"/>
</dbReference>
<dbReference type="InterPro" id="IPR012332">
    <property type="entry name" value="Autotransporter_pectin_lyase_C"/>
</dbReference>
<dbReference type="InterPro" id="IPR011050">
    <property type="entry name" value="Pectin_lyase_fold/virulence"/>
</dbReference>
<evidence type="ECO:0000256" key="3">
    <source>
        <dbReference type="SAM" id="SignalP"/>
    </source>
</evidence>
<accession>A0AAC9FWC8</accession>
<evidence type="ECO:0000256" key="1">
    <source>
        <dbReference type="ARBA" id="ARBA00022729"/>
    </source>
</evidence>
<name>A0AAC9FWC8_9PSED</name>
<dbReference type="NCBIfam" id="TIGR01414">
    <property type="entry name" value="autotrans_barl"/>
    <property type="match status" value="1"/>
</dbReference>
<dbReference type="SUPFAM" id="SSF103515">
    <property type="entry name" value="Autotransporter"/>
    <property type="match status" value="1"/>
</dbReference>
<dbReference type="Pfam" id="PF03797">
    <property type="entry name" value="Autotransporter"/>
    <property type="match status" value="1"/>
</dbReference>
<protein>
    <recommendedName>
        <fullName evidence="4">Autotransporter domain-containing protein</fullName>
    </recommendedName>
</protein>
<feature type="region of interest" description="Disordered" evidence="2">
    <location>
        <begin position="371"/>
        <end position="436"/>
    </location>
</feature>
<evidence type="ECO:0000313" key="6">
    <source>
        <dbReference type="Proteomes" id="UP000078142"/>
    </source>
</evidence>
<dbReference type="PANTHER" id="PTHR35037">
    <property type="entry name" value="C-TERMINAL REGION OF AIDA-LIKE PROTEIN"/>
    <property type="match status" value="1"/>
</dbReference>
<dbReference type="PRINTS" id="PR01484">
    <property type="entry name" value="PRTACTNFAMLY"/>
</dbReference>
<dbReference type="SMART" id="SM00869">
    <property type="entry name" value="Autotransporter"/>
    <property type="match status" value="1"/>
</dbReference>
<dbReference type="PANTHER" id="PTHR35037:SF7">
    <property type="entry name" value="AUTOTRANSPORTER"/>
    <property type="match status" value="1"/>
</dbReference>
<feature type="compositionally biased region" description="Pro residues" evidence="2">
    <location>
        <begin position="420"/>
        <end position="429"/>
    </location>
</feature>
<dbReference type="Gene3D" id="2.40.128.130">
    <property type="entry name" value="Autotransporter beta-domain"/>
    <property type="match status" value="1"/>
</dbReference>
<dbReference type="InterPro" id="IPR006315">
    <property type="entry name" value="OM_autotransptr_brl_dom"/>
</dbReference>
<organism evidence="5 6">
    <name type="scientific">Pseudomonas koreensis</name>
    <dbReference type="NCBI Taxonomy" id="198620"/>
    <lineage>
        <taxon>Bacteria</taxon>
        <taxon>Pseudomonadati</taxon>
        <taxon>Pseudomonadota</taxon>
        <taxon>Gammaproteobacteria</taxon>
        <taxon>Pseudomonadales</taxon>
        <taxon>Pseudomonadaceae</taxon>
        <taxon>Pseudomonas</taxon>
    </lineage>
</organism>
<dbReference type="InterPro" id="IPR004899">
    <property type="entry name" value="Pertactin_central"/>
</dbReference>
<dbReference type="Proteomes" id="UP000078142">
    <property type="component" value="Chromosome"/>
</dbReference>
<feature type="compositionally biased region" description="Low complexity" evidence="2">
    <location>
        <begin position="371"/>
        <end position="419"/>
    </location>
</feature>
<feature type="signal peptide" evidence="3">
    <location>
        <begin position="1"/>
        <end position="27"/>
    </location>
</feature>
<dbReference type="AlphaFoldDB" id="A0AAC9FWC8"/>
<gene>
    <name evidence="5" type="ORF">A8L59_09285</name>
</gene>
<feature type="chain" id="PRO_5042090398" description="Autotransporter domain-containing protein" evidence="3">
    <location>
        <begin position="28"/>
        <end position="736"/>
    </location>
</feature>
<keyword evidence="1 3" id="KW-0732">Signal</keyword>
<dbReference type="InterPro" id="IPR051551">
    <property type="entry name" value="Autotransporter_adhesion"/>
</dbReference>
<evidence type="ECO:0000259" key="4">
    <source>
        <dbReference type="PROSITE" id="PS51208"/>
    </source>
</evidence>
<reference evidence="5 6" key="1">
    <citation type="submission" date="2016-05" db="EMBL/GenBank/DDBJ databases">
        <authorList>
            <person name="Wang S."/>
            <person name="Zhu B."/>
        </authorList>
    </citation>
    <scope>NUCLEOTIDE SEQUENCE [LARGE SCALE GENOMIC DNA]</scope>
    <source>
        <strain evidence="5 6">CRS05-R5</strain>
    </source>
</reference>
<dbReference type="CDD" id="cd01343">
    <property type="entry name" value="PL1_Passenger_AT"/>
    <property type="match status" value="1"/>
</dbReference>
<dbReference type="InterPro" id="IPR036709">
    <property type="entry name" value="Autotransporte_beta_dom_sf"/>
</dbReference>
<dbReference type="Gene3D" id="2.160.20.20">
    <property type="match status" value="1"/>
</dbReference>